<accession>A0A4Q0YLW6</accession>
<dbReference type="Gene3D" id="3.30.70.3290">
    <property type="match status" value="1"/>
</dbReference>
<dbReference type="Gene3D" id="3.30.70.250">
    <property type="entry name" value="Malonyl-CoA ACP transacylase, ACP-binding"/>
    <property type="match status" value="1"/>
</dbReference>
<evidence type="ECO:0000256" key="3">
    <source>
        <dbReference type="ARBA" id="ARBA00023315"/>
    </source>
</evidence>
<protein>
    <recommendedName>
        <fullName evidence="1">[acyl-carrier-protein] S-malonyltransferase</fullName>
        <ecNumber evidence="1">2.3.1.39</ecNumber>
    </recommendedName>
</protein>
<evidence type="ECO:0000313" key="7">
    <source>
        <dbReference type="Proteomes" id="UP000290287"/>
    </source>
</evidence>
<comment type="caution">
    <text evidence="6">The sequence shown here is derived from an EMBL/GenBank/DDBJ whole genome shotgun (WGS) entry which is preliminary data.</text>
</comment>
<dbReference type="SUPFAM" id="SSF52151">
    <property type="entry name" value="FabD/lysophospholipase-like"/>
    <property type="match status" value="2"/>
</dbReference>
<dbReference type="PANTHER" id="PTHR42681">
    <property type="entry name" value="MALONYL-COA-ACYL CARRIER PROTEIN TRANSACYLASE, MITOCHONDRIAL"/>
    <property type="match status" value="1"/>
</dbReference>
<gene>
    <name evidence="6" type="primary">fabD</name>
    <name evidence="6" type="ORF">CS022_20320</name>
</gene>
<evidence type="ECO:0000256" key="1">
    <source>
        <dbReference type="ARBA" id="ARBA00013258"/>
    </source>
</evidence>
<evidence type="ECO:0000256" key="2">
    <source>
        <dbReference type="ARBA" id="ARBA00022679"/>
    </source>
</evidence>
<proteinExistence type="predicted"/>
<evidence type="ECO:0000313" key="6">
    <source>
        <dbReference type="EMBL" id="RXJ71686.1"/>
    </source>
</evidence>
<dbReference type="Gene3D" id="3.40.366.10">
    <property type="entry name" value="Malonyl-Coenzyme A Acyl Carrier Protein, domain 2"/>
    <property type="match status" value="2"/>
</dbReference>
<sequence length="420" mass="46594">MNDEGFFISRPGSQRVGMGGELFTKYSAMTQQANHILGYDIAELCLYDPDKKLGQTKFTQPALYVVDALNYHAQIEKEKSEPSCLAGHSLGEYVALYAAGVYDFDTGLRLVNERASLMSEVGGGGMAAITQITVDALLEILRVGEGLDNLDVANYNSPTQTVVSGDLEQLKKLSTMLREHGAQYYPLRVSAAFHSRYMRDAESRFSHFAQTIHFRAPNRPVIANLTGQPYPSDSDAIRGTLTQQISNPVRWVDTIQYMLDAGISAFEELGPGNVLSKLVEGIRQSPKQQPLSQQRVSHKRVTEWSPEKTLAAWASENQKQPSPKEQCILLCPGIGGQYFLMGRKLYENSGVFRQAFDRCSTLSEPLLGESLSLLVYSPLDPNATLSRTLHSHLANFAFGYSMIEHLRHQGIDPPVWWAGV</sequence>
<dbReference type="PANTHER" id="PTHR42681:SF1">
    <property type="entry name" value="MALONYL-COA-ACYL CARRIER PROTEIN TRANSACYLASE, MITOCHONDRIAL"/>
    <property type="match status" value="1"/>
</dbReference>
<dbReference type="EMBL" id="PEIB01000034">
    <property type="protein sequence ID" value="RXJ71686.1"/>
    <property type="molecule type" value="Genomic_DNA"/>
</dbReference>
<dbReference type="InterPro" id="IPR004410">
    <property type="entry name" value="Malonyl_CoA-ACP_transAc_FabD"/>
</dbReference>
<dbReference type="EC" id="2.3.1.39" evidence="1"/>
<dbReference type="SUPFAM" id="SSF55048">
    <property type="entry name" value="Probable ACP-binding domain of malonyl-CoA ACP transacylase"/>
    <property type="match status" value="1"/>
</dbReference>
<dbReference type="Pfam" id="PF00698">
    <property type="entry name" value="Acyl_transf_1"/>
    <property type="match status" value="1"/>
</dbReference>
<comment type="catalytic activity">
    <reaction evidence="4">
        <text>holo-[ACP] + malonyl-CoA = malonyl-[ACP] + CoA</text>
        <dbReference type="Rhea" id="RHEA:41792"/>
        <dbReference type="Rhea" id="RHEA-COMP:9623"/>
        <dbReference type="Rhea" id="RHEA-COMP:9685"/>
        <dbReference type="ChEBI" id="CHEBI:57287"/>
        <dbReference type="ChEBI" id="CHEBI:57384"/>
        <dbReference type="ChEBI" id="CHEBI:64479"/>
        <dbReference type="ChEBI" id="CHEBI:78449"/>
        <dbReference type="EC" id="2.3.1.39"/>
    </reaction>
</comment>
<organism evidence="6 7">
    <name type="scientific">Veronia nyctiphanis</name>
    <dbReference type="NCBI Taxonomy" id="1278244"/>
    <lineage>
        <taxon>Bacteria</taxon>
        <taxon>Pseudomonadati</taxon>
        <taxon>Pseudomonadota</taxon>
        <taxon>Gammaproteobacteria</taxon>
        <taxon>Vibrionales</taxon>
        <taxon>Vibrionaceae</taxon>
        <taxon>Veronia</taxon>
    </lineage>
</organism>
<dbReference type="RefSeq" id="WP_129123763.1">
    <property type="nucleotide sequence ID" value="NZ_PEIB01000034.1"/>
</dbReference>
<dbReference type="InterPro" id="IPR001227">
    <property type="entry name" value="Ac_transferase_dom_sf"/>
</dbReference>
<dbReference type="GO" id="GO:0004314">
    <property type="term" value="F:[acyl-carrier-protein] S-malonyltransferase activity"/>
    <property type="evidence" value="ECO:0007669"/>
    <property type="project" value="UniProtKB-EC"/>
</dbReference>
<keyword evidence="3" id="KW-0012">Acyltransferase</keyword>
<dbReference type="InterPro" id="IPR016036">
    <property type="entry name" value="Malonyl_transacylase_ACP-bd"/>
</dbReference>
<dbReference type="InterPro" id="IPR014043">
    <property type="entry name" value="Acyl_transferase_dom"/>
</dbReference>
<dbReference type="SMART" id="SM00827">
    <property type="entry name" value="PKS_AT"/>
    <property type="match status" value="1"/>
</dbReference>
<dbReference type="GO" id="GO:0006633">
    <property type="term" value="P:fatty acid biosynthetic process"/>
    <property type="evidence" value="ECO:0007669"/>
    <property type="project" value="TreeGrafter"/>
</dbReference>
<dbReference type="GO" id="GO:0005829">
    <property type="term" value="C:cytosol"/>
    <property type="evidence" value="ECO:0007669"/>
    <property type="project" value="TreeGrafter"/>
</dbReference>
<keyword evidence="7" id="KW-1185">Reference proteome</keyword>
<dbReference type="NCBIfam" id="TIGR00128">
    <property type="entry name" value="fabD"/>
    <property type="match status" value="1"/>
</dbReference>
<dbReference type="InterPro" id="IPR016035">
    <property type="entry name" value="Acyl_Trfase/lysoPLipase"/>
</dbReference>
<dbReference type="AlphaFoldDB" id="A0A4Q0YLW6"/>
<name>A0A4Q0YLW6_9GAMM</name>
<keyword evidence="2 6" id="KW-0808">Transferase</keyword>
<evidence type="ECO:0000259" key="5">
    <source>
        <dbReference type="SMART" id="SM00827"/>
    </source>
</evidence>
<dbReference type="InterPro" id="IPR050858">
    <property type="entry name" value="Mal-CoA-ACP_Trans/PKS_FabD"/>
</dbReference>
<reference evidence="6 7" key="1">
    <citation type="submission" date="2017-10" db="EMBL/GenBank/DDBJ databases">
        <title>Nyctiphanis sp. nov., isolated from the stomach of the euphausiid Nyctiphanes simplex (Hansen, 1911) in the Gulf of California.</title>
        <authorList>
            <person name="Gomez-Gil B."/>
            <person name="Aguilar-Mendez M."/>
            <person name="Lopez-Cortes A."/>
            <person name="Gomez-Gutierrez J."/>
            <person name="Roque A."/>
            <person name="Lang E."/>
            <person name="Gonzalez-Castillo A."/>
        </authorList>
    </citation>
    <scope>NUCLEOTIDE SEQUENCE [LARGE SCALE GENOMIC DNA]</scope>
    <source>
        <strain evidence="6 7">CAIM 600</strain>
    </source>
</reference>
<dbReference type="Proteomes" id="UP000290287">
    <property type="component" value="Unassembled WGS sequence"/>
</dbReference>
<feature type="domain" description="Malonyl-CoA:ACP transacylase (MAT)" evidence="5">
    <location>
        <begin position="12"/>
        <end position="317"/>
    </location>
</feature>
<evidence type="ECO:0000256" key="4">
    <source>
        <dbReference type="ARBA" id="ARBA00048462"/>
    </source>
</evidence>